<dbReference type="EMBL" id="BMZD01000002">
    <property type="protein sequence ID" value="GGZ91654.1"/>
    <property type="molecule type" value="Genomic_DNA"/>
</dbReference>
<keyword evidence="3" id="KW-1185">Reference proteome</keyword>
<dbReference type="InterPro" id="IPR011990">
    <property type="entry name" value="TPR-like_helical_dom_sf"/>
</dbReference>
<accession>A0A918VE99</accession>
<organism evidence="2 3">
    <name type="scientific">Novosphingobium arvoryzae</name>
    <dbReference type="NCBI Taxonomy" id="1256514"/>
    <lineage>
        <taxon>Bacteria</taxon>
        <taxon>Pseudomonadati</taxon>
        <taxon>Pseudomonadota</taxon>
        <taxon>Alphaproteobacteria</taxon>
        <taxon>Sphingomonadales</taxon>
        <taxon>Sphingomonadaceae</taxon>
        <taxon>Novosphingobium</taxon>
    </lineage>
</organism>
<proteinExistence type="predicted"/>
<evidence type="ECO:0000256" key="1">
    <source>
        <dbReference type="PROSITE-ProRule" id="PRU00339"/>
    </source>
</evidence>
<dbReference type="Pfam" id="PF13432">
    <property type="entry name" value="TPR_16"/>
    <property type="match status" value="1"/>
</dbReference>
<evidence type="ECO:0008006" key="4">
    <source>
        <dbReference type="Google" id="ProtNLM"/>
    </source>
</evidence>
<dbReference type="SUPFAM" id="SSF48452">
    <property type="entry name" value="TPR-like"/>
    <property type="match status" value="1"/>
</dbReference>
<sequence length="176" mass="18387">MPTIREQLMRYTPAALALAMLVAVTSSVGQGKAPAPLDPRAAALVQQGRSALAAGNVDGAIDAYESALAVQPGHVAIYLNLAEATRKQGMQGKALRYYRQALTIEPDNQYAIAGEGMALAEKGAIEKARRNLSRLNQLCGADCQPARDLAAAIAAGPAPRVVTADQVKAEPVVVEN</sequence>
<evidence type="ECO:0000313" key="3">
    <source>
        <dbReference type="Proteomes" id="UP000634139"/>
    </source>
</evidence>
<protein>
    <recommendedName>
        <fullName evidence="4">Tetratricopeptide repeat protein</fullName>
    </recommendedName>
</protein>
<dbReference type="Proteomes" id="UP000634139">
    <property type="component" value="Unassembled WGS sequence"/>
</dbReference>
<reference evidence="2" key="1">
    <citation type="journal article" date="2014" name="Int. J. Syst. Evol. Microbiol.">
        <title>Complete genome sequence of Corynebacterium casei LMG S-19264T (=DSM 44701T), isolated from a smear-ripened cheese.</title>
        <authorList>
            <consortium name="US DOE Joint Genome Institute (JGI-PGF)"/>
            <person name="Walter F."/>
            <person name="Albersmeier A."/>
            <person name="Kalinowski J."/>
            <person name="Ruckert C."/>
        </authorList>
    </citation>
    <scope>NUCLEOTIDE SEQUENCE</scope>
    <source>
        <strain evidence="2">KCTC 32422</strain>
    </source>
</reference>
<gene>
    <name evidence="2" type="ORF">GCM10011617_08720</name>
</gene>
<name>A0A918VE99_9SPHN</name>
<evidence type="ECO:0000313" key="2">
    <source>
        <dbReference type="EMBL" id="GGZ91654.1"/>
    </source>
</evidence>
<dbReference type="Gene3D" id="1.25.40.10">
    <property type="entry name" value="Tetratricopeptide repeat domain"/>
    <property type="match status" value="1"/>
</dbReference>
<dbReference type="PROSITE" id="PS50005">
    <property type="entry name" value="TPR"/>
    <property type="match status" value="2"/>
</dbReference>
<comment type="caution">
    <text evidence="2">The sequence shown here is derived from an EMBL/GenBank/DDBJ whole genome shotgun (WGS) entry which is preliminary data.</text>
</comment>
<dbReference type="SMART" id="SM00028">
    <property type="entry name" value="TPR"/>
    <property type="match status" value="2"/>
</dbReference>
<feature type="repeat" description="TPR" evidence="1">
    <location>
        <begin position="41"/>
        <end position="74"/>
    </location>
</feature>
<dbReference type="InterPro" id="IPR019734">
    <property type="entry name" value="TPR_rpt"/>
</dbReference>
<keyword evidence="1" id="KW-0802">TPR repeat</keyword>
<reference evidence="2" key="2">
    <citation type="submission" date="2020-09" db="EMBL/GenBank/DDBJ databases">
        <authorList>
            <person name="Sun Q."/>
            <person name="Kim S."/>
        </authorList>
    </citation>
    <scope>NUCLEOTIDE SEQUENCE</scope>
    <source>
        <strain evidence="2">KCTC 32422</strain>
    </source>
</reference>
<feature type="repeat" description="TPR" evidence="1">
    <location>
        <begin position="75"/>
        <end position="108"/>
    </location>
</feature>
<dbReference type="AlphaFoldDB" id="A0A918VE99"/>